<dbReference type="PANTHER" id="PTHR23416:SF23">
    <property type="entry name" value="ACETYLTRANSFERASE C18B11.09C-RELATED"/>
    <property type="match status" value="1"/>
</dbReference>
<evidence type="ECO:0000259" key="5">
    <source>
        <dbReference type="SMART" id="SM01266"/>
    </source>
</evidence>
<keyword evidence="7" id="KW-1185">Reference proteome</keyword>
<keyword evidence="2 6" id="KW-0808">Transferase</keyword>
<organism evidence="6 7">
    <name type="scientific">Bacteroides eggerthii</name>
    <dbReference type="NCBI Taxonomy" id="28111"/>
    <lineage>
        <taxon>Bacteria</taxon>
        <taxon>Pseudomonadati</taxon>
        <taxon>Bacteroidota</taxon>
        <taxon>Bacteroidia</taxon>
        <taxon>Bacteroidales</taxon>
        <taxon>Bacteroidaceae</taxon>
        <taxon>Bacteroides</taxon>
    </lineage>
</organism>
<dbReference type="CDD" id="cd03357">
    <property type="entry name" value="LbH_MAT_GAT"/>
    <property type="match status" value="1"/>
</dbReference>
<evidence type="ECO:0000313" key="6">
    <source>
        <dbReference type="EMBL" id="MDM8145614.1"/>
    </source>
</evidence>
<comment type="caution">
    <text evidence="6">The sequence shown here is derived from an EMBL/GenBank/DDBJ whole genome shotgun (WGS) entry which is preliminary data.</text>
</comment>
<evidence type="ECO:0000256" key="2">
    <source>
        <dbReference type="ARBA" id="ARBA00022679"/>
    </source>
</evidence>
<reference evidence="7" key="1">
    <citation type="submission" date="2023-07" db="EMBL/GenBank/DDBJ databases">
        <title>Identification and characterization of horizontal gene transfer across gut microbiota members of farm animals based on homology search.</title>
        <authorList>
            <person name="Schwarzerova J."/>
            <person name="Nykrynova M."/>
            <person name="Jureckova K."/>
            <person name="Cejkova D."/>
            <person name="Rychlik I."/>
        </authorList>
    </citation>
    <scope>NUCLEOTIDE SEQUENCE [LARGE SCALE GENOMIC DNA]</scope>
    <source>
        <strain evidence="7">ET4</strain>
    </source>
</reference>
<dbReference type="SUPFAM" id="SSF51161">
    <property type="entry name" value="Trimeric LpxA-like enzymes"/>
    <property type="match status" value="1"/>
</dbReference>
<dbReference type="EMBL" id="JAUDCF010000012">
    <property type="protein sequence ID" value="MDM8145614.1"/>
    <property type="molecule type" value="Genomic_DNA"/>
</dbReference>
<dbReference type="Proteomes" id="UP001228403">
    <property type="component" value="Unassembled WGS sequence"/>
</dbReference>
<evidence type="ECO:0000256" key="3">
    <source>
        <dbReference type="ARBA" id="ARBA00022737"/>
    </source>
</evidence>
<comment type="similarity">
    <text evidence="1">Belongs to the transferase hexapeptide repeat family.</text>
</comment>
<dbReference type="Gene3D" id="2.160.10.10">
    <property type="entry name" value="Hexapeptide repeat proteins"/>
    <property type="match status" value="1"/>
</dbReference>
<protein>
    <submittedName>
        <fullName evidence="6">Sugar O-acetyltransferase</fullName>
        <ecNumber evidence="6">2.3.1.-</ecNumber>
    </submittedName>
</protein>
<evidence type="ECO:0000256" key="1">
    <source>
        <dbReference type="ARBA" id="ARBA00007274"/>
    </source>
</evidence>
<dbReference type="Pfam" id="PF12464">
    <property type="entry name" value="Mac"/>
    <property type="match status" value="1"/>
</dbReference>
<dbReference type="PANTHER" id="PTHR23416">
    <property type="entry name" value="SIALIC ACID SYNTHASE-RELATED"/>
    <property type="match status" value="1"/>
</dbReference>
<keyword evidence="3" id="KW-0677">Repeat</keyword>
<name>A0ABT7U517_9BACE</name>
<dbReference type="PROSITE" id="PS00101">
    <property type="entry name" value="HEXAPEP_TRANSFERASES"/>
    <property type="match status" value="1"/>
</dbReference>
<proteinExistence type="inferred from homology"/>
<dbReference type="InterPro" id="IPR001451">
    <property type="entry name" value="Hexapep"/>
</dbReference>
<dbReference type="EC" id="2.3.1.-" evidence="6"/>
<dbReference type="InterPro" id="IPR024688">
    <property type="entry name" value="Mac_dom"/>
</dbReference>
<dbReference type="SMART" id="SM01266">
    <property type="entry name" value="Mac"/>
    <property type="match status" value="1"/>
</dbReference>
<keyword evidence="4 6" id="KW-0012">Acyltransferase</keyword>
<dbReference type="InterPro" id="IPR011004">
    <property type="entry name" value="Trimer_LpxA-like_sf"/>
</dbReference>
<accession>A0ABT7U517</accession>
<dbReference type="InterPro" id="IPR018357">
    <property type="entry name" value="Hexapep_transf_CS"/>
</dbReference>
<sequence length="209" mass="22869">MIPTTNKETSSSSIDEILDMLRAGQWVSAAAADSPEVSDMLTRCADACFDINNMRPSRKEERRQAFQNLLGKFGKDSVIHSPFRCDFGFNIRIGDHFVGNFNLSILDEAEVTIGDHVMIGPNCSLITITHALQENQRQEGLMAARPIKIGNHAWIAANVVILPGVEIGEGAVIGAGSVVTKSIPPRMLAVGNPCRPIRPITDEDRIYQK</sequence>
<gene>
    <name evidence="6" type="ORF">QUW02_06700</name>
</gene>
<dbReference type="InterPro" id="IPR051159">
    <property type="entry name" value="Hexapeptide_acetyltransf"/>
</dbReference>
<evidence type="ECO:0000256" key="4">
    <source>
        <dbReference type="ARBA" id="ARBA00023315"/>
    </source>
</evidence>
<dbReference type="Pfam" id="PF00132">
    <property type="entry name" value="Hexapep"/>
    <property type="match status" value="1"/>
</dbReference>
<evidence type="ECO:0000313" key="7">
    <source>
        <dbReference type="Proteomes" id="UP001228403"/>
    </source>
</evidence>
<feature type="domain" description="Maltose/galactoside acetyltransferase" evidence="5">
    <location>
        <begin position="18"/>
        <end position="75"/>
    </location>
</feature>
<dbReference type="GO" id="GO:0016746">
    <property type="term" value="F:acyltransferase activity"/>
    <property type="evidence" value="ECO:0007669"/>
    <property type="project" value="UniProtKB-KW"/>
</dbReference>